<evidence type="ECO:0000313" key="3">
    <source>
        <dbReference type="Proteomes" id="UP000005178"/>
    </source>
</evidence>
<dbReference type="AlphaFoldDB" id="B1C9Y8"/>
<dbReference type="CDD" id="cd07438">
    <property type="entry name" value="PHP_HisPPase_AMP"/>
    <property type="match status" value="1"/>
</dbReference>
<dbReference type="InterPro" id="IPR003141">
    <property type="entry name" value="Pol/His_phosphatase_N"/>
</dbReference>
<organism evidence="2 3">
    <name type="scientific">Anaerofustis stercorihominis DSM 17244</name>
    <dbReference type="NCBI Taxonomy" id="445971"/>
    <lineage>
        <taxon>Bacteria</taxon>
        <taxon>Bacillati</taxon>
        <taxon>Bacillota</taxon>
        <taxon>Clostridia</taxon>
        <taxon>Eubacteriales</taxon>
        <taxon>Eubacteriaceae</taxon>
        <taxon>Anaerofustis</taxon>
    </lineage>
</organism>
<dbReference type="InterPro" id="IPR052018">
    <property type="entry name" value="PHP_domain"/>
</dbReference>
<feature type="domain" description="Polymerase/histidinol phosphatase N-terminal" evidence="1">
    <location>
        <begin position="15"/>
        <end position="80"/>
    </location>
</feature>
<dbReference type="InterPro" id="IPR004013">
    <property type="entry name" value="PHP_dom"/>
</dbReference>
<reference evidence="2" key="2">
    <citation type="submission" date="2013-08" db="EMBL/GenBank/DDBJ databases">
        <title>Draft genome sequence of Anaerofustis stercorihominis (DSM 17244).</title>
        <authorList>
            <person name="Sudarsanam P."/>
            <person name="Ley R."/>
            <person name="Guruge J."/>
            <person name="Turnbaugh P.J."/>
            <person name="Mahowald M."/>
            <person name="Liep D."/>
            <person name="Gordon J."/>
        </authorList>
    </citation>
    <scope>NUCLEOTIDE SEQUENCE</scope>
    <source>
        <strain evidence="2">DSM 17244</strain>
    </source>
</reference>
<accession>B1C9Y8</accession>
<dbReference type="EC" id="3.1.3.-" evidence="2"/>
<dbReference type="STRING" id="445971.ANASTE_01914"/>
<keyword evidence="3" id="KW-1185">Reference proteome</keyword>
<dbReference type="Proteomes" id="UP000005178">
    <property type="component" value="Unassembled WGS sequence"/>
</dbReference>
<dbReference type="SMART" id="SM00481">
    <property type="entry name" value="POLIIIAc"/>
    <property type="match status" value="1"/>
</dbReference>
<dbReference type="SUPFAM" id="SSF89550">
    <property type="entry name" value="PHP domain-like"/>
    <property type="match status" value="1"/>
</dbReference>
<name>B1C9Y8_9FIRM</name>
<evidence type="ECO:0000313" key="2">
    <source>
        <dbReference type="EMBL" id="EDS72204.1"/>
    </source>
</evidence>
<dbReference type="InterPro" id="IPR016195">
    <property type="entry name" value="Pol/histidinol_Pase-like"/>
</dbReference>
<dbReference type="PANTHER" id="PTHR42924:SF3">
    <property type="entry name" value="POLYMERASE_HISTIDINOL PHOSPHATASE N-TERMINAL DOMAIN-CONTAINING PROTEIN"/>
    <property type="match status" value="1"/>
</dbReference>
<protein>
    <submittedName>
        <fullName evidence="2">PHP domain protein</fullName>
        <ecNumber evidence="2">3.1.3.-</ecNumber>
    </submittedName>
</protein>
<dbReference type="HOGENOM" id="CLU_067347_1_0_9"/>
<keyword evidence="2" id="KW-0378">Hydrolase</keyword>
<dbReference type="Pfam" id="PF02811">
    <property type="entry name" value="PHP"/>
    <property type="match status" value="1"/>
</dbReference>
<evidence type="ECO:0000259" key="1">
    <source>
        <dbReference type="SMART" id="SM00481"/>
    </source>
</evidence>
<dbReference type="Gene3D" id="3.20.20.140">
    <property type="entry name" value="Metal-dependent hydrolases"/>
    <property type="match status" value="1"/>
</dbReference>
<proteinExistence type="predicted"/>
<dbReference type="EMBL" id="ABIL02000006">
    <property type="protein sequence ID" value="EDS72204.1"/>
    <property type="molecule type" value="Genomic_DNA"/>
</dbReference>
<sequence length="296" mass="33807">MLFQKVIIGGKMDRLDFHIHTNASDGSWNSEETVKNVKEAGLKYFAISDHDSISNVKLTEYIANKEGLNFIRATEICSKSFDKEIHILGYDIDIDDIDLTYTMTKTRRVRQNRDTRIIKWVEKNYDNGVSLEEYNIYKMKEMAGLPIMNYLAQKGVCEGVEPFNEVKAQVPVPKDEDLISSEEVIKVIKNAGGVAVLAHPSYYYPGNVMSEEMLNYYLDIGIDGLECYSSYNPLKEQNKYYFEYCKKNDLIVSGGSDCHGSVYKTRFAGTPIVNLSDTNLLARTRSYKHLQNNPCF</sequence>
<dbReference type="eggNOG" id="COG0613">
    <property type="taxonomic scope" value="Bacteria"/>
</dbReference>
<dbReference type="GO" id="GO:0035312">
    <property type="term" value="F:5'-3' DNA exonuclease activity"/>
    <property type="evidence" value="ECO:0007669"/>
    <property type="project" value="TreeGrafter"/>
</dbReference>
<comment type="caution">
    <text evidence="2">The sequence shown here is derived from an EMBL/GenBank/DDBJ whole genome shotgun (WGS) entry which is preliminary data.</text>
</comment>
<reference evidence="2" key="1">
    <citation type="submission" date="2008-01" db="EMBL/GenBank/DDBJ databases">
        <authorList>
            <person name="Fulton L."/>
            <person name="Clifton S."/>
            <person name="Fulton B."/>
            <person name="Xu J."/>
            <person name="Minx P."/>
            <person name="Pepin K.H."/>
            <person name="Johnson M."/>
            <person name="Thiruvilangam P."/>
            <person name="Bhonagiri V."/>
            <person name="Nash W.E."/>
            <person name="Mardis E.R."/>
            <person name="Wilson R.K."/>
        </authorList>
    </citation>
    <scope>NUCLEOTIDE SEQUENCE [LARGE SCALE GENOMIC DNA]</scope>
    <source>
        <strain evidence="2">DSM 17244</strain>
    </source>
</reference>
<dbReference type="PANTHER" id="PTHR42924">
    <property type="entry name" value="EXONUCLEASE"/>
    <property type="match status" value="1"/>
</dbReference>
<dbReference type="GO" id="GO:0004534">
    <property type="term" value="F:5'-3' RNA exonuclease activity"/>
    <property type="evidence" value="ECO:0007669"/>
    <property type="project" value="TreeGrafter"/>
</dbReference>
<dbReference type="Gene3D" id="1.10.150.650">
    <property type="match status" value="1"/>
</dbReference>
<gene>
    <name evidence="2" type="ORF">ANASTE_01914</name>
</gene>